<evidence type="ECO:0000313" key="4">
    <source>
        <dbReference type="Proteomes" id="UP000191040"/>
    </source>
</evidence>
<gene>
    <name evidence="3" type="ORF">SAMN06295964_2114</name>
</gene>
<proteinExistence type="predicted"/>
<accession>A0A1T4Z2Z3</accession>
<evidence type="ECO:0000256" key="2">
    <source>
        <dbReference type="SAM" id="Phobius"/>
    </source>
</evidence>
<dbReference type="OrthoDB" id="5185447at2"/>
<dbReference type="RefSeq" id="WP_078700122.1">
    <property type="nucleotide sequence ID" value="NZ_LT796768.1"/>
</dbReference>
<keyword evidence="2" id="KW-0812">Transmembrane</keyword>
<evidence type="ECO:0000256" key="1">
    <source>
        <dbReference type="SAM" id="MobiDB-lite"/>
    </source>
</evidence>
<feature type="transmembrane region" description="Helical" evidence="2">
    <location>
        <begin position="100"/>
        <end position="118"/>
    </location>
</feature>
<name>A0A1T4Z2Z3_9ACTN</name>
<dbReference type="EMBL" id="LT796768">
    <property type="protein sequence ID" value="SKB08326.1"/>
    <property type="molecule type" value="Genomic_DNA"/>
</dbReference>
<protein>
    <submittedName>
        <fullName evidence="3">4 TMS phage holin, superfamily IV</fullName>
    </submittedName>
</protein>
<feature type="transmembrane region" description="Helical" evidence="2">
    <location>
        <begin position="67"/>
        <end position="88"/>
    </location>
</feature>
<keyword evidence="4" id="KW-1185">Reference proteome</keyword>
<dbReference type="Proteomes" id="UP000191040">
    <property type="component" value="Chromosome I"/>
</dbReference>
<keyword evidence="2" id="KW-1133">Transmembrane helix</keyword>
<feature type="compositionally biased region" description="Basic and acidic residues" evidence="1">
    <location>
        <begin position="135"/>
        <end position="145"/>
    </location>
</feature>
<reference evidence="4" key="1">
    <citation type="submission" date="2017-02" db="EMBL/GenBank/DDBJ databases">
        <authorList>
            <person name="Varghese N."/>
            <person name="Submissions S."/>
        </authorList>
    </citation>
    <scope>NUCLEOTIDE SEQUENCE [LARGE SCALE GENOMIC DNA]</scope>
    <source>
        <strain evidence="4">9H-4</strain>
    </source>
</reference>
<dbReference type="STRING" id="1736691.SAMN06295964_2114"/>
<keyword evidence="2" id="KW-0472">Membrane</keyword>
<feature type="transmembrane region" description="Helical" evidence="2">
    <location>
        <begin position="7"/>
        <end position="28"/>
    </location>
</feature>
<organism evidence="3 4">
    <name type="scientific">Aeromicrobium choanae</name>
    <dbReference type="NCBI Taxonomy" id="1736691"/>
    <lineage>
        <taxon>Bacteria</taxon>
        <taxon>Bacillati</taxon>
        <taxon>Actinomycetota</taxon>
        <taxon>Actinomycetes</taxon>
        <taxon>Propionibacteriales</taxon>
        <taxon>Nocardioidaceae</taxon>
        <taxon>Aeromicrobium</taxon>
    </lineage>
</organism>
<dbReference type="AlphaFoldDB" id="A0A1T4Z2Z3"/>
<sequence length="145" mass="15172">MLSARLWITIVTAAVANAVSLGVAAWLLDGFTLTLGWWVAAVVLFTVLSVVLRTLALRLLGPGWLRVYTIAGGLALTALALVLTDVIVPSPGFDIDGWGTWAVATLIVWATGVAFGEVDHHAPASTPGVSPDTRAAVREGDRRAS</sequence>
<feature type="transmembrane region" description="Helical" evidence="2">
    <location>
        <begin position="34"/>
        <end position="55"/>
    </location>
</feature>
<evidence type="ECO:0000313" key="3">
    <source>
        <dbReference type="EMBL" id="SKB08326.1"/>
    </source>
</evidence>
<feature type="region of interest" description="Disordered" evidence="1">
    <location>
        <begin position="124"/>
        <end position="145"/>
    </location>
</feature>